<dbReference type="KEGG" id="pde:Pden_3727"/>
<gene>
    <name evidence="1" type="ordered locus">Pden_3727</name>
</gene>
<reference evidence="2" key="1">
    <citation type="submission" date="2006-12" db="EMBL/GenBank/DDBJ databases">
        <title>Complete sequence of chromosome 2 of Paracoccus denitrificans PD1222.</title>
        <authorList>
            <person name="Copeland A."/>
            <person name="Lucas S."/>
            <person name="Lapidus A."/>
            <person name="Barry K."/>
            <person name="Detter J.C."/>
            <person name="Glavina del Rio T."/>
            <person name="Hammon N."/>
            <person name="Israni S."/>
            <person name="Dalin E."/>
            <person name="Tice H."/>
            <person name="Pitluck S."/>
            <person name="Munk A.C."/>
            <person name="Brettin T."/>
            <person name="Bruce D."/>
            <person name="Han C."/>
            <person name="Tapia R."/>
            <person name="Gilna P."/>
            <person name="Schmutz J."/>
            <person name="Larimer F."/>
            <person name="Land M."/>
            <person name="Hauser L."/>
            <person name="Kyrpides N."/>
            <person name="Lykidis A."/>
            <person name="Spiro S."/>
            <person name="Richardson D.J."/>
            <person name="Moir J.W.B."/>
            <person name="Ferguson S.J."/>
            <person name="van Spanning R.J.M."/>
            <person name="Richardson P."/>
        </authorList>
    </citation>
    <scope>NUCLEOTIDE SEQUENCE [LARGE SCALE GENOMIC DNA]</scope>
    <source>
        <strain evidence="2">Pd 1222</strain>
    </source>
</reference>
<sequence length="49" mass="4963">MRDIPILVMAVTATPELTARARNAGAGGGLPYRLDPVRLVAAAGMVAAS</sequence>
<dbReference type="HOGENOM" id="CLU_3138713_0_0_5"/>
<dbReference type="RefSeq" id="WP_011749963.1">
    <property type="nucleotide sequence ID" value="NC_008687.1"/>
</dbReference>
<protein>
    <submittedName>
        <fullName evidence="1">Uncharacterized protein</fullName>
    </submittedName>
</protein>
<accession>A1B8F0</accession>
<dbReference type="EMBL" id="CP000490">
    <property type="protein sequence ID" value="ABL71794.1"/>
    <property type="molecule type" value="Genomic_DNA"/>
</dbReference>
<proteinExistence type="predicted"/>
<evidence type="ECO:0000313" key="1">
    <source>
        <dbReference type="EMBL" id="ABL71794.1"/>
    </source>
</evidence>
<dbReference type="Proteomes" id="UP000000361">
    <property type="component" value="Chromosome 2"/>
</dbReference>
<dbReference type="EnsemblBacteria" id="ABL71794">
    <property type="protein sequence ID" value="ABL71794"/>
    <property type="gene ID" value="Pden_3727"/>
</dbReference>
<organism evidence="1 2">
    <name type="scientific">Paracoccus denitrificans (strain Pd 1222)</name>
    <dbReference type="NCBI Taxonomy" id="318586"/>
    <lineage>
        <taxon>Bacteria</taxon>
        <taxon>Pseudomonadati</taxon>
        <taxon>Pseudomonadota</taxon>
        <taxon>Alphaproteobacteria</taxon>
        <taxon>Rhodobacterales</taxon>
        <taxon>Paracoccaceae</taxon>
        <taxon>Paracoccus</taxon>
    </lineage>
</organism>
<name>A1B8F0_PARDP</name>
<keyword evidence="2" id="KW-1185">Reference proteome</keyword>
<evidence type="ECO:0000313" key="2">
    <source>
        <dbReference type="Proteomes" id="UP000000361"/>
    </source>
</evidence>
<dbReference type="GeneID" id="93454823"/>
<dbReference type="AlphaFoldDB" id="A1B8F0"/>